<gene>
    <name evidence="1" type="ORF">BIV23_05080</name>
</gene>
<dbReference type="InterPro" id="IPR028957">
    <property type="entry name" value="Imm50"/>
</dbReference>
<name>A0A1S2QN74_9ACTN</name>
<dbReference type="AlphaFoldDB" id="A0A1S2QN74"/>
<evidence type="ECO:0000313" key="2">
    <source>
        <dbReference type="Proteomes" id="UP000179642"/>
    </source>
</evidence>
<sequence>MSWTSLLHNPEGITSVYQGNPPDLVGVHLHEAVLRTDGPTLTLRLDLARYPEQPPLKWAVQRFNTTQVEISFSGIREIVIEGFGADIRANVSMASDNGVTLDVMSSQARIRAVADAAFISKLTAYANEV</sequence>
<dbReference type="Pfam" id="PF15594">
    <property type="entry name" value="Imm50"/>
    <property type="match status" value="1"/>
</dbReference>
<organism evidence="1 2">
    <name type="scientific">Streptomyces monashensis</name>
    <dbReference type="NCBI Taxonomy" id="1678012"/>
    <lineage>
        <taxon>Bacteria</taxon>
        <taxon>Bacillati</taxon>
        <taxon>Actinomycetota</taxon>
        <taxon>Actinomycetes</taxon>
        <taxon>Kitasatosporales</taxon>
        <taxon>Streptomycetaceae</taxon>
        <taxon>Streptomyces</taxon>
    </lineage>
</organism>
<reference evidence="1 2" key="1">
    <citation type="submission" date="2016-10" db="EMBL/GenBank/DDBJ databases">
        <title>Genome sequence of Streptomyces sp. MUSC 1.</title>
        <authorList>
            <person name="Lee L.-H."/>
            <person name="Ser H.-L."/>
            <person name="Law J.W.-F."/>
        </authorList>
    </citation>
    <scope>NUCLEOTIDE SEQUENCE [LARGE SCALE GENOMIC DNA]</scope>
    <source>
        <strain evidence="1 2">MUSC 1</strain>
    </source>
</reference>
<keyword evidence="2" id="KW-1185">Reference proteome</keyword>
<protein>
    <submittedName>
        <fullName evidence="1">Uncharacterized protein</fullName>
    </submittedName>
</protein>
<dbReference type="RefSeq" id="WP_071379528.1">
    <property type="nucleotide sequence ID" value="NZ_MLYO01000012.1"/>
</dbReference>
<evidence type="ECO:0000313" key="1">
    <source>
        <dbReference type="EMBL" id="OIK06865.1"/>
    </source>
</evidence>
<comment type="caution">
    <text evidence="1">The sequence shown here is derived from an EMBL/GenBank/DDBJ whole genome shotgun (WGS) entry which is preliminary data.</text>
</comment>
<dbReference type="EMBL" id="MLYO01000012">
    <property type="protein sequence ID" value="OIK06865.1"/>
    <property type="molecule type" value="Genomic_DNA"/>
</dbReference>
<dbReference type="Proteomes" id="UP000179642">
    <property type="component" value="Unassembled WGS sequence"/>
</dbReference>
<dbReference type="OrthoDB" id="2867502at2"/>
<accession>A0A1S2QN74</accession>
<proteinExistence type="predicted"/>